<accession>X1S4T8</accession>
<dbReference type="GO" id="GO:0046872">
    <property type="term" value="F:metal ion binding"/>
    <property type="evidence" value="ECO:0007669"/>
    <property type="project" value="UniProtKB-KW"/>
</dbReference>
<evidence type="ECO:0000256" key="2">
    <source>
        <dbReference type="ARBA" id="ARBA00022723"/>
    </source>
</evidence>
<evidence type="ECO:0000259" key="5">
    <source>
        <dbReference type="SMART" id="SM00849"/>
    </source>
</evidence>
<organism evidence="6">
    <name type="scientific">marine sediment metagenome</name>
    <dbReference type="NCBI Taxonomy" id="412755"/>
    <lineage>
        <taxon>unclassified sequences</taxon>
        <taxon>metagenomes</taxon>
        <taxon>ecological metagenomes</taxon>
    </lineage>
</organism>
<dbReference type="PANTHER" id="PTHR46233">
    <property type="entry name" value="HYDROXYACYLGLUTATHIONE HYDROLASE GLOC"/>
    <property type="match status" value="1"/>
</dbReference>
<gene>
    <name evidence="6" type="ORF">S12H4_10360</name>
</gene>
<evidence type="ECO:0000256" key="3">
    <source>
        <dbReference type="ARBA" id="ARBA00022801"/>
    </source>
</evidence>
<keyword evidence="4" id="KW-0862">Zinc</keyword>
<dbReference type="Gene3D" id="3.60.15.10">
    <property type="entry name" value="Ribonuclease Z/Hydroxyacylglutathione hydrolase-like"/>
    <property type="match status" value="1"/>
</dbReference>
<dbReference type="AlphaFoldDB" id="X1S4T8"/>
<dbReference type="SUPFAM" id="SSF56281">
    <property type="entry name" value="Metallo-hydrolase/oxidoreductase"/>
    <property type="match status" value="1"/>
</dbReference>
<sequence length="169" mass="18985">DHIGCLAEVRKEIPWAELWVHAIEAAPLEEGDERIVYGMEMFKNMCQMQYNLKPDAFTFQVDRKLEEGENLDLGGTSWEVIYIPGHSPGSVGLYDRSEKILIPGDVVYADYAIGRFDLHGANGSELKNSLLQLGELEVNTLLPGHNRIVQNLPPGYITDTARQWAPYLA</sequence>
<evidence type="ECO:0000313" key="6">
    <source>
        <dbReference type="EMBL" id="GAI62819.1"/>
    </source>
</evidence>
<dbReference type="PANTHER" id="PTHR46233:SF3">
    <property type="entry name" value="HYDROXYACYLGLUTATHIONE HYDROLASE GLOC"/>
    <property type="match status" value="1"/>
</dbReference>
<dbReference type="InterPro" id="IPR001279">
    <property type="entry name" value="Metallo-B-lactamas"/>
</dbReference>
<dbReference type="EMBL" id="BARW01004411">
    <property type="protein sequence ID" value="GAI62819.1"/>
    <property type="molecule type" value="Genomic_DNA"/>
</dbReference>
<keyword evidence="3" id="KW-0378">Hydrolase</keyword>
<feature type="non-terminal residue" evidence="6">
    <location>
        <position position="1"/>
    </location>
</feature>
<name>X1S4T8_9ZZZZ</name>
<dbReference type="SMART" id="SM00849">
    <property type="entry name" value="Lactamase_B"/>
    <property type="match status" value="1"/>
</dbReference>
<dbReference type="InterPro" id="IPR051453">
    <property type="entry name" value="MBL_Glyoxalase_II"/>
</dbReference>
<evidence type="ECO:0000256" key="4">
    <source>
        <dbReference type="ARBA" id="ARBA00022833"/>
    </source>
</evidence>
<proteinExistence type="predicted"/>
<dbReference type="GO" id="GO:0016787">
    <property type="term" value="F:hydrolase activity"/>
    <property type="evidence" value="ECO:0007669"/>
    <property type="project" value="UniProtKB-KW"/>
</dbReference>
<comment type="caution">
    <text evidence="6">The sequence shown here is derived from an EMBL/GenBank/DDBJ whole genome shotgun (WGS) entry which is preliminary data.</text>
</comment>
<comment type="cofactor">
    <cofactor evidence="1">
        <name>Zn(2+)</name>
        <dbReference type="ChEBI" id="CHEBI:29105"/>
    </cofactor>
</comment>
<keyword evidence="2" id="KW-0479">Metal-binding</keyword>
<dbReference type="Pfam" id="PF00753">
    <property type="entry name" value="Lactamase_B"/>
    <property type="match status" value="1"/>
</dbReference>
<evidence type="ECO:0000256" key="1">
    <source>
        <dbReference type="ARBA" id="ARBA00001947"/>
    </source>
</evidence>
<dbReference type="InterPro" id="IPR036866">
    <property type="entry name" value="RibonucZ/Hydroxyglut_hydro"/>
</dbReference>
<feature type="domain" description="Metallo-beta-lactamase" evidence="5">
    <location>
        <begin position="1"/>
        <end position="145"/>
    </location>
</feature>
<protein>
    <recommendedName>
        <fullName evidence="5">Metallo-beta-lactamase domain-containing protein</fullName>
    </recommendedName>
</protein>
<reference evidence="6" key="1">
    <citation type="journal article" date="2014" name="Front. Microbiol.">
        <title>High frequency of phylogenetically diverse reductive dehalogenase-homologous genes in deep subseafloor sedimentary metagenomes.</title>
        <authorList>
            <person name="Kawai M."/>
            <person name="Futagami T."/>
            <person name="Toyoda A."/>
            <person name="Takaki Y."/>
            <person name="Nishi S."/>
            <person name="Hori S."/>
            <person name="Arai W."/>
            <person name="Tsubouchi T."/>
            <person name="Morono Y."/>
            <person name="Uchiyama I."/>
            <person name="Ito T."/>
            <person name="Fujiyama A."/>
            <person name="Inagaki F."/>
            <person name="Takami H."/>
        </authorList>
    </citation>
    <scope>NUCLEOTIDE SEQUENCE</scope>
    <source>
        <strain evidence="6">Expedition CK06-06</strain>
    </source>
</reference>